<evidence type="ECO:0000313" key="4">
    <source>
        <dbReference type="EMBL" id="OUI90522.1"/>
    </source>
</evidence>
<feature type="chain" id="PRO_5044571042" description="UrcA family protein" evidence="1">
    <location>
        <begin position="28"/>
        <end position="96"/>
    </location>
</feature>
<evidence type="ECO:0000313" key="3">
    <source>
        <dbReference type="EMBL" id="GEN04185.1"/>
    </source>
</evidence>
<reference evidence="6" key="2">
    <citation type="submission" date="2014-06" db="EMBL/GenBank/DDBJ databases">
        <authorList>
            <person name="Winans N.J."/>
            <person name="Newell P.D."/>
            <person name="Douglas A.E."/>
        </authorList>
    </citation>
    <scope>NUCLEOTIDE SEQUENCE [LARGE SCALE GENOMIC DNA]</scope>
</reference>
<dbReference type="EMBL" id="BAMW01000078">
    <property type="protein sequence ID" value="GAN64516.1"/>
    <property type="molecule type" value="Genomic_DNA"/>
</dbReference>
<proteinExistence type="predicted"/>
<dbReference type="Proteomes" id="UP000032673">
    <property type="component" value="Unassembled WGS sequence"/>
</dbReference>
<evidence type="ECO:0000313" key="5">
    <source>
        <dbReference type="Proteomes" id="UP000032673"/>
    </source>
</evidence>
<dbReference type="EMBL" id="BJXQ01000014">
    <property type="protein sequence ID" value="GEN04185.1"/>
    <property type="molecule type" value="Genomic_DNA"/>
</dbReference>
<sequence length="96" mass="10543">MLRFARLAMLASGLGISALLSLHHAEAQSVPVVEDGHSARPLWVLLVQRGPDNEDQIATASFYTKEACENALNFLRNQQEHPNREFRAACMPSGAV</sequence>
<dbReference type="Proteomes" id="UP000194641">
    <property type="component" value="Unassembled WGS sequence"/>
</dbReference>
<reference evidence="4" key="3">
    <citation type="submission" date="2014-06" db="EMBL/GenBank/DDBJ databases">
        <authorList>
            <person name="Ju J."/>
            <person name="Zhang J."/>
        </authorList>
    </citation>
    <scope>NUCLEOTIDE SEQUENCE [LARGE SCALE GENOMIC DNA]</scope>
    <source>
        <strain evidence="4">DmL_051</strain>
    </source>
</reference>
<name>A0A252ALL1_9PROT</name>
<reference evidence="2 5" key="1">
    <citation type="submission" date="2012-11" db="EMBL/GenBank/DDBJ databases">
        <title>Whole genome sequence of Acetobacter indonesiensis 5H-1.</title>
        <authorList>
            <person name="Azuma Y."/>
            <person name="Higashiura N."/>
            <person name="Hirakawa H."/>
            <person name="Matsushita K."/>
        </authorList>
    </citation>
    <scope>NUCLEOTIDE SEQUENCE [LARGE SCALE GENOMIC DNA]</scope>
    <source>
        <strain evidence="2 5">5H-1</strain>
    </source>
</reference>
<gene>
    <name evidence="2" type="ORF">Abin_081_047</name>
    <name evidence="3" type="ORF">AIN02nite_22100</name>
    <name evidence="4" type="ORF">HK17_13650</name>
</gene>
<protein>
    <recommendedName>
        <fullName evidence="8">UrcA family protein</fullName>
    </recommendedName>
</protein>
<reference evidence="3 7" key="4">
    <citation type="submission" date="2019-07" db="EMBL/GenBank/DDBJ databases">
        <title>Whole genome shotgun sequence of Acetobacter indonesiensis NBRC 16471.</title>
        <authorList>
            <person name="Hosoyama A."/>
            <person name="Uohara A."/>
            <person name="Ohji S."/>
            <person name="Ichikawa N."/>
        </authorList>
    </citation>
    <scope>NUCLEOTIDE SEQUENCE [LARGE SCALE GENOMIC DNA]</scope>
    <source>
        <strain evidence="3 7">NBRC 16471</strain>
    </source>
</reference>
<keyword evidence="5" id="KW-1185">Reference proteome</keyword>
<evidence type="ECO:0000256" key="1">
    <source>
        <dbReference type="SAM" id="SignalP"/>
    </source>
</evidence>
<organism evidence="4 6">
    <name type="scientific">Acetobacter indonesiensis</name>
    <dbReference type="NCBI Taxonomy" id="104101"/>
    <lineage>
        <taxon>Bacteria</taxon>
        <taxon>Pseudomonadati</taxon>
        <taxon>Pseudomonadota</taxon>
        <taxon>Alphaproteobacteria</taxon>
        <taxon>Acetobacterales</taxon>
        <taxon>Acetobacteraceae</taxon>
        <taxon>Acetobacter</taxon>
    </lineage>
</organism>
<evidence type="ECO:0000313" key="6">
    <source>
        <dbReference type="Proteomes" id="UP000194641"/>
    </source>
</evidence>
<keyword evidence="1" id="KW-0732">Signal</keyword>
<dbReference type="EMBL" id="JOPA01000050">
    <property type="protein sequence ID" value="OUI90522.1"/>
    <property type="molecule type" value="Genomic_DNA"/>
</dbReference>
<dbReference type="Proteomes" id="UP000321104">
    <property type="component" value="Unassembled WGS sequence"/>
</dbReference>
<evidence type="ECO:0000313" key="2">
    <source>
        <dbReference type="EMBL" id="GAN64516.1"/>
    </source>
</evidence>
<evidence type="ECO:0008006" key="8">
    <source>
        <dbReference type="Google" id="ProtNLM"/>
    </source>
</evidence>
<evidence type="ECO:0000313" key="7">
    <source>
        <dbReference type="Proteomes" id="UP000321104"/>
    </source>
</evidence>
<accession>A0A252ALL1</accession>
<comment type="caution">
    <text evidence="4">The sequence shown here is derived from an EMBL/GenBank/DDBJ whole genome shotgun (WGS) entry which is preliminary data.</text>
</comment>
<feature type="signal peptide" evidence="1">
    <location>
        <begin position="1"/>
        <end position="27"/>
    </location>
</feature>
<dbReference type="AlphaFoldDB" id="A0A252ALL1"/>
<dbReference type="RefSeq" id="WP_048848115.1">
    <property type="nucleotide sequence ID" value="NZ_BAMW01000078.1"/>
</dbReference>